<evidence type="ECO:0008006" key="3">
    <source>
        <dbReference type="Google" id="ProtNLM"/>
    </source>
</evidence>
<name>A0ABM8RYK8_9BACT</name>
<accession>A0ABM8RYK8</accession>
<dbReference type="SUPFAM" id="SSF81585">
    <property type="entry name" value="PsbU/PolX domain-like"/>
    <property type="match status" value="1"/>
</dbReference>
<comment type="caution">
    <text evidence="1">The sequence shown here is derived from an EMBL/GenBank/DDBJ whole genome shotgun (WGS) entry which is preliminary data.</text>
</comment>
<protein>
    <recommendedName>
        <fullName evidence="3">Helix-hairpin-helix domain-containing protein</fullName>
    </recommendedName>
</protein>
<evidence type="ECO:0000313" key="2">
    <source>
        <dbReference type="Proteomes" id="UP000675880"/>
    </source>
</evidence>
<keyword evidence="2" id="KW-1185">Reference proteome</keyword>
<proteinExistence type="predicted"/>
<reference evidence="1 2" key="1">
    <citation type="submission" date="2021-02" db="EMBL/GenBank/DDBJ databases">
        <authorList>
            <person name="Han P."/>
        </authorList>
    </citation>
    <scope>NUCLEOTIDE SEQUENCE [LARGE SCALE GENOMIC DNA]</scope>
    <source>
        <strain evidence="1">Candidatus Nitrospira sp. ZN2</strain>
    </source>
</reference>
<dbReference type="RefSeq" id="WP_213043434.1">
    <property type="nucleotide sequence ID" value="NZ_CAJNBJ010000017.1"/>
</dbReference>
<dbReference type="Pfam" id="PF12836">
    <property type="entry name" value="HHH_3"/>
    <property type="match status" value="1"/>
</dbReference>
<organism evidence="1 2">
    <name type="scientific">Nitrospira defluvii</name>
    <dbReference type="NCBI Taxonomy" id="330214"/>
    <lineage>
        <taxon>Bacteria</taxon>
        <taxon>Pseudomonadati</taxon>
        <taxon>Nitrospirota</taxon>
        <taxon>Nitrospiria</taxon>
        <taxon>Nitrospirales</taxon>
        <taxon>Nitrospiraceae</taxon>
        <taxon>Nitrospira</taxon>
    </lineage>
</organism>
<gene>
    <name evidence="1" type="ORF">NSPZN2_40638</name>
</gene>
<evidence type="ECO:0000313" key="1">
    <source>
        <dbReference type="EMBL" id="CAE6778507.1"/>
    </source>
</evidence>
<dbReference type="Proteomes" id="UP000675880">
    <property type="component" value="Unassembled WGS sequence"/>
</dbReference>
<sequence>MRSQFMKWTLRVGLGTVLLLALPLFPLGVINSPVGHAAEKGEPLDINTATVDQLKALPGIGDAYSEKIIKGRPYQRKDELAQKKIIPRATYEGIKYKIVAKQK</sequence>
<dbReference type="Gene3D" id="1.10.150.320">
    <property type="entry name" value="Photosystem II 12 kDa extrinsic protein"/>
    <property type="match status" value="1"/>
</dbReference>
<dbReference type="EMBL" id="CAJNBJ010000017">
    <property type="protein sequence ID" value="CAE6778507.1"/>
    <property type="molecule type" value="Genomic_DNA"/>
</dbReference>